<feature type="transmembrane region" description="Helical" evidence="1">
    <location>
        <begin position="482"/>
        <end position="507"/>
    </location>
</feature>
<organism evidence="2 3">
    <name type="scientific">Effrenium voratum</name>
    <dbReference type="NCBI Taxonomy" id="2562239"/>
    <lineage>
        <taxon>Eukaryota</taxon>
        <taxon>Sar</taxon>
        <taxon>Alveolata</taxon>
        <taxon>Dinophyceae</taxon>
        <taxon>Suessiales</taxon>
        <taxon>Symbiodiniaceae</taxon>
        <taxon>Effrenium</taxon>
    </lineage>
</organism>
<keyword evidence="1" id="KW-0812">Transmembrane</keyword>
<dbReference type="EMBL" id="CAUJNA010003370">
    <property type="protein sequence ID" value="CAJ1400410.1"/>
    <property type="molecule type" value="Genomic_DNA"/>
</dbReference>
<reference evidence="2" key="1">
    <citation type="submission" date="2023-08" db="EMBL/GenBank/DDBJ databases">
        <authorList>
            <person name="Chen Y."/>
            <person name="Shah S."/>
            <person name="Dougan E. K."/>
            <person name="Thang M."/>
            <person name="Chan C."/>
        </authorList>
    </citation>
    <scope>NUCLEOTIDE SEQUENCE</scope>
</reference>
<feature type="transmembrane region" description="Helical" evidence="1">
    <location>
        <begin position="84"/>
        <end position="104"/>
    </location>
</feature>
<evidence type="ECO:0000313" key="2">
    <source>
        <dbReference type="EMBL" id="CAJ1400410.1"/>
    </source>
</evidence>
<proteinExistence type="predicted"/>
<evidence type="ECO:0000256" key="1">
    <source>
        <dbReference type="SAM" id="Phobius"/>
    </source>
</evidence>
<evidence type="ECO:0008006" key="4">
    <source>
        <dbReference type="Google" id="ProtNLM"/>
    </source>
</evidence>
<protein>
    <recommendedName>
        <fullName evidence="4">TIR domain-containing protein</fullName>
    </recommendedName>
</protein>
<dbReference type="AlphaFoldDB" id="A0AA36J865"/>
<name>A0AA36J865_9DINO</name>
<gene>
    <name evidence="2" type="ORF">EVOR1521_LOCUS23751</name>
</gene>
<dbReference type="SUPFAM" id="SSF52200">
    <property type="entry name" value="Toll/Interleukin receptor TIR domain"/>
    <property type="match status" value="1"/>
</dbReference>
<feature type="transmembrane region" description="Helical" evidence="1">
    <location>
        <begin position="256"/>
        <end position="275"/>
    </location>
</feature>
<feature type="transmembrane region" description="Helical" evidence="1">
    <location>
        <begin position="442"/>
        <end position="461"/>
    </location>
</feature>
<keyword evidence="1" id="KW-0472">Membrane</keyword>
<feature type="transmembrane region" description="Helical" evidence="1">
    <location>
        <begin position="216"/>
        <end position="236"/>
    </location>
</feature>
<accession>A0AA36J865</accession>
<comment type="caution">
    <text evidence="2">The sequence shown here is derived from an EMBL/GenBank/DDBJ whole genome shotgun (WGS) entry which is preliminary data.</text>
</comment>
<feature type="transmembrane region" description="Helical" evidence="1">
    <location>
        <begin position="116"/>
        <end position="139"/>
    </location>
</feature>
<feature type="transmembrane region" description="Helical" evidence="1">
    <location>
        <begin position="513"/>
        <end position="533"/>
    </location>
</feature>
<keyword evidence="1" id="KW-1133">Transmembrane helix</keyword>
<sequence length="553" mass="61136">MQTVWNKAVFATERGLFRAATAADVTSDLLRLACLPSLDPSYSHAAYDSLSTVSKVDIFISHSWSCPAWLKGLAICHYLNMNSAIASSALVSTVAVAVLVLRAGSFSEVALQPSGVLFGLLLFCPLTVFLFVYLFGHIFASKSLWFDRICVDQADFEVKSQTLQAIPAFVARSREMLILWDETYSQRLWCNYELAVHAKTSAGAETITIVPPWMPLWTLSWFGITASLCCLFSGGQSLVLDAESHVSLLVSLIRNYFVPPYAFLFASIPYSWFCLKKLKWHKLLLDEMAHFDFVNAKCALEMDRREIEEQVVCLFDEALEPPIRVAFDDLDGSGVPTLETDGADGALLPETIREIRHITSYPSKDEIIHCFNSYVRGPLRDSVLTAMGKEHEIPLKLSMLSSFPLWFTGLVSVFGCDGRSDCMKSATASGYTSVPQYMAANAVWSLLVAPLFMMILPPLMLRTNQCAEAAVSSRTWQMALGSVLGAIVFFLLDVLASLQWALFILAVAKPSPLWLAGAMLGFGLLVWSIWTLLGSKDLAPSRRSLAQHLEDLG</sequence>
<keyword evidence="3" id="KW-1185">Reference proteome</keyword>
<feature type="transmembrane region" description="Helical" evidence="1">
    <location>
        <begin position="397"/>
        <end position="415"/>
    </location>
</feature>
<dbReference type="Proteomes" id="UP001178507">
    <property type="component" value="Unassembled WGS sequence"/>
</dbReference>
<evidence type="ECO:0000313" key="3">
    <source>
        <dbReference type="Proteomes" id="UP001178507"/>
    </source>
</evidence>
<dbReference type="InterPro" id="IPR035897">
    <property type="entry name" value="Toll_tir_struct_dom_sf"/>
</dbReference>